<evidence type="ECO:0000256" key="2">
    <source>
        <dbReference type="ARBA" id="ARBA00004954"/>
    </source>
</evidence>
<dbReference type="InterPro" id="IPR016193">
    <property type="entry name" value="Cytidine_deaminase-like"/>
</dbReference>
<feature type="domain" description="MGS-like" evidence="12">
    <location>
        <begin position="224"/>
        <end position="372"/>
    </location>
</feature>
<keyword evidence="4 10" id="KW-0808">Transferase</keyword>
<dbReference type="Gene3D" id="3.40.50.1380">
    <property type="entry name" value="Methylglyoxal synthase-like domain"/>
    <property type="match status" value="1"/>
</dbReference>
<comment type="catalytic activity">
    <reaction evidence="8 10">
        <text>(6R)-10-formyltetrahydrofolate + 5-amino-1-(5-phospho-beta-D-ribosyl)imidazole-4-carboxamide = 5-formamido-1-(5-phospho-D-ribosyl)imidazole-4-carboxamide + (6S)-5,6,7,8-tetrahydrofolate</text>
        <dbReference type="Rhea" id="RHEA:22192"/>
        <dbReference type="ChEBI" id="CHEBI:57453"/>
        <dbReference type="ChEBI" id="CHEBI:58467"/>
        <dbReference type="ChEBI" id="CHEBI:58475"/>
        <dbReference type="ChEBI" id="CHEBI:195366"/>
        <dbReference type="EC" id="2.1.2.3"/>
    </reaction>
</comment>
<keyword evidence="6 10" id="KW-0378">Hydrolase</keyword>
<feature type="transmembrane region" description="Helical" evidence="11">
    <location>
        <begin position="32"/>
        <end position="50"/>
    </location>
</feature>
<proteinExistence type="inferred from homology"/>
<keyword evidence="11" id="KW-0472">Membrane</keyword>
<dbReference type="CDD" id="cd01421">
    <property type="entry name" value="IMPCH"/>
    <property type="match status" value="1"/>
</dbReference>
<gene>
    <name evidence="10 13" type="primary">purH</name>
    <name evidence="13" type="ORF">NCTC12278_00049</name>
</gene>
<evidence type="ECO:0000256" key="6">
    <source>
        <dbReference type="ARBA" id="ARBA00022801"/>
    </source>
</evidence>
<evidence type="ECO:0000256" key="10">
    <source>
        <dbReference type="HAMAP-Rule" id="MF_00139"/>
    </source>
</evidence>
<dbReference type="FunFam" id="3.40.140.20:FF:000002">
    <property type="entry name" value="Bifunctional purine biosynthesis protein PurH"/>
    <property type="match status" value="1"/>
</dbReference>
<keyword evidence="5 10" id="KW-0658">Purine biosynthesis</keyword>
<evidence type="ECO:0000313" key="13">
    <source>
        <dbReference type="EMBL" id="SQF38941.1"/>
    </source>
</evidence>
<dbReference type="AlphaFoldDB" id="A0A2X3XU77"/>
<dbReference type="GO" id="GO:0006189">
    <property type="term" value="P:'de novo' IMP biosynthetic process"/>
    <property type="evidence" value="ECO:0007669"/>
    <property type="project" value="UniProtKB-UniRule"/>
</dbReference>
<evidence type="ECO:0000256" key="4">
    <source>
        <dbReference type="ARBA" id="ARBA00022679"/>
    </source>
</evidence>
<evidence type="ECO:0000256" key="9">
    <source>
        <dbReference type="ARBA" id="ARBA00050687"/>
    </source>
</evidence>
<feature type="transmembrane region" description="Helical" evidence="11">
    <location>
        <begin position="56"/>
        <end position="77"/>
    </location>
</feature>
<dbReference type="GO" id="GO:0004643">
    <property type="term" value="F:phosphoribosylaminoimidazolecarboxamide formyltransferase activity"/>
    <property type="evidence" value="ECO:0007669"/>
    <property type="project" value="UniProtKB-UniRule"/>
</dbReference>
<keyword evidence="11" id="KW-1133">Transmembrane helix</keyword>
<reference evidence="13 14" key="1">
    <citation type="submission" date="2018-06" db="EMBL/GenBank/DDBJ databases">
        <authorList>
            <consortium name="Pathogen Informatics"/>
            <person name="Doyle S."/>
        </authorList>
    </citation>
    <scope>NUCLEOTIDE SEQUENCE [LARGE SCALE GENOMIC DNA]</scope>
    <source>
        <strain evidence="13 14">NCTC12278</strain>
    </source>
</reference>
<keyword evidence="11" id="KW-0812">Transmembrane</keyword>
<dbReference type="KEGG" id="sfer:NCTC12278_00049"/>
<protein>
    <recommendedName>
        <fullName evidence="10">Bifunctional purine biosynthesis protein PurH</fullName>
    </recommendedName>
    <domain>
        <recommendedName>
            <fullName evidence="10">Phosphoribosylaminoimidazolecarboxamide formyltransferase</fullName>
            <ecNumber evidence="10">2.1.2.3</ecNumber>
        </recommendedName>
        <alternativeName>
            <fullName evidence="10">AICAR transformylase</fullName>
        </alternativeName>
    </domain>
    <domain>
        <recommendedName>
            <fullName evidence="10">IMP cyclohydrolase</fullName>
            <ecNumber evidence="10">3.5.4.10</ecNumber>
        </recommendedName>
        <alternativeName>
            <fullName evidence="10">ATIC</fullName>
        </alternativeName>
        <alternativeName>
            <fullName evidence="10">IMP synthase</fullName>
        </alternativeName>
        <alternativeName>
            <fullName evidence="10">Inosinicase</fullName>
        </alternativeName>
    </domain>
</protein>
<dbReference type="UniPathway" id="UPA00074">
    <property type="reaction ID" value="UER00133"/>
</dbReference>
<keyword evidence="7 10" id="KW-0511">Multifunctional enzyme</keyword>
<dbReference type="HAMAP" id="MF_00139">
    <property type="entry name" value="PurH"/>
    <property type="match status" value="1"/>
</dbReference>
<dbReference type="STRING" id="1123303.GCA_000372425_01839"/>
<dbReference type="Pfam" id="PF02142">
    <property type="entry name" value="MGS"/>
    <property type="match status" value="1"/>
</dbReference>
<dbReference type="SUPFAM" id="SSF53927">
    <property type="entry name" value="Cytidine deaminase-like"/>
    <property type="match status" value="1"/>
</dbReference>
<dbReference type="InterPro" id="IPR036914">
    <property type="entry name" value="MGS-like_dom_sf"/>
</dbReference>
<sequence length="742" mass="83373">MSSYYLEVSNELKKIIKKLKQEERTNYPNLYLCRRLFLVFSVVSVISWLIEFSFDLGIYFIFSFVIFCLGFIIFMICHLKSISKIPGGLENIRNRKVAEQIKKFVEKRFSRNPIGAIDNLIDELTEFIVEWRRRNLWRFNAVILVLSIVCLPPLKSNWKANIATVFQKQQFIVQLSLVTFIIFIVFFVEFIWHGFTYEPLFGKSQQYFQQLNILTEVKYLICEGENMTNKRVLISVSDKAGIVDFAQELTKLGWEIISTGGTKVALDNAGVKTIAIDDVTGFPEMMDGRVKTLHPKIHGGLLARRDLDSHLEAAQNHKIGLIDLVVVNLYPFKETILRPDVTYDLAVENIDIGGPSMLRSAAKNHASVTVVVDPADYAVVLEQLAEKGETSYETRQSLAAKVFRHTAAYDALIADYFTTQVGETKPEKLTLTYDLKQPMRYGENPQQDADFYQNALPTEYSIAAAKQLNGKELSFNNIRDADAAIRIIRDFKDRPTVVALKHMNPCGIGQADDIETAWDYAYEADPVSIFGGIVVLNREVDAATAEKMHPIFLEIIIAPSYSDEALAILTNKKKNLRILELPFDAQDASEAEAEYTGVVGGLLVQNQDVIKESPADWQVVTERQPSEQEATALEFAWKAIKYVKSNGIIITNDKMTLGVGPGQTNRVASVRIAIEQAKDRLDGAVLASDAFFPFADNIEEIAQAGIKAIIQPGGSVRDQDSIDAANKHGIAMVFTGVRHFRH</sequence>
<accession>A0A2X3XU77</accession>
<dbReference type="EMBL" id="LS483343">
    <property type="protein sequence ID" value="SQF38941.1"/>
    <property type="molecule type" value="Genomic_DNA"/>
</dbReference>
<keyword evidence="14" id="KW-1185">Reference proteome</keyword>
<dbReference type="Pfam" id="PF01808">
    <property type="entry name" value="AICARFT_IMPCHas"/>
    <property type="match status" value="1"/>
</dbReference>
<dbReference type="GO" id="GO:0005829">
    <property type="term" value="C:cytosol"/>
    <property type="evidence" value="ECO:0007669"/>
    <property type="project" value="TreeGrafter"/>
</dbReference>
<evidence type="ECO:0000313" key="14">
    <source>
        <dbReference type="Proteomes" id="UP000249495"/>
    </source>
</evidence>
<dbReference type="NCBIfam" id="NF002049">
    <property type="entry name" value="PRK00881.1"/>
    <property type="match status" value="1"/>
</dbReference>
<comment type="catalytic activity">
    <reaction evidence="9 10">
        <text>IMP + H2O = 5-formamido-1-(5-phospho-D-ribosyl)imidazole-4-carboxamide</text>
        <dbReference type="Rhea" id="RHEA:18445"/>
        <dbReference type="ChEBI" id="CHEBI:15377"/>
        <dbReference type="ChEBI" id="CHEBI:58053"/>
        <dbReference type="ChEBI" id="CHEBI:58467"/>
        <dbReference type="EC" id="3.5.4.10"/>
    </reaction>
</comment>
<dbReference type="SUPFAM" id="SSF52335">
    <property type="entry name" value="Methylglyoxal synthase-like"/>
    <property type="match status" value="1"/>
</dbReference>
<dbReference type="PROSITE" id="PS51855">
    <property type="entry name" value="MGS"/>
    <property type="match status" value="1"/>
</dbReference>
<feature type="transmembrane region" description="Helical" evidence="11">
    <location>
        <begin position="174"/>
        <end position="195"/>
    </location>
</feature>
<dbReference type="PANTHER" id="PTHR11692:SF0">
    <property type="entry name" value="BIFUNCTIONAL PURINE BIOSYNTHESIS PROTEIN ATIC"/>
    <property type="match status" value="1"/>
</dbReference>
<name>A0A2X3XU77_9STRE</name>
<evidence type="ECO:0000256" key="7">
    <source>
        <dbReference type="ARBA" id="ARBA00023268"/>
    </source>
</evidence>
<comment type="pathway">
    <text evidence="2 10">Purine metabolism; IMP biosynthesis via de novo pathway; 5-formamido-1-(5-phospho-D-ribosyl)imidazole-4-carboxamide from 5-amino-1-(5-phospho-D-ribosyl)imidazole-4-carboxamide (10-formyl THF route): step 1/1.</text>
</comment>
<evidence type="ECO:0000256" key="8">
    <source>
        <dbReference type="ARBA" id="ARBA00050488"/>
    </source>
</evidence>
<dbReference type="FunFam" id="3.40.50.1380:FF:000001">
    <property type="entry name" value="Bifunctional purine biosynthesis protein PurH"/>
    <property type="match status" value="1"/>
</dbReference>
<dbReference type="Proteomes" id="UP000249495">
    <property type="component" value="Chromosome 1"/>
</dbReference>
<dbReference type="Gene3D" id="3.40.140.20">
    <property type="match status" value="2"/>
</dbReference>
<evidence type="ECO:0000256" key="11">
    <source>
        <dbReference type="SAM" id="Phobius"/>
    </source>
</evidence>
<dbReference type="EC" id="2.1.2.3" evidence="10"/>
<dbReference type="InterPro" id="IPR002695">
    <property type="entry name" value="PurH-like"/>
</dbReference>
<evidence type="ECO:0000256" key="1">
    <source>
        <dbReference type="ARBA" id="ARBA00004844"/>
    </source>
</evidence>
<dbReference type="GO" id="GO:0003937">
    <property type="term" value="F:IMP cyclohydrolase activity"/>
    <property type="evidence" value="ECO:0007669"/>
    <property type="project" value="UniProtKB-UniRule"/>
</dbReference>
<dbReference type="EC" id="3.5.4.10" evidence="10"/>
<dbReference type="SMART" id="SM00798">
    <property type="entry name" value="AICARFT_IMPCHas"/>
    <property type="match status" value="1"/>
</dbReference>
<evidence type="ECO:0000259" key="12">
    <source>
        <dbReference type="PROSITE" id="PS51855"/>
    </source>
</evidence>
<dbReference type="SMART" id="SM00851">
    <property type="entry name" value="MGS"/>
    <property type="match status" value="1"/>
</dbReference>
<dbReference type="FunFam" id="3.40.140.20:FF:000001">
    <property type="entry name" value="Bifunctional purine biosynthesis protein PurH"/>
    <property type="match status" value="1"/>
</dbReference>
<evidence type="ECO:0000256" key="3">
    <source>
        <dbReference type="ARBA" id="ARBA00007667"/>
    </source>
</evidence>
<dbReference type="InterPro" id="IPR024051">
    <property type="entry name" value="AICAR_Tfase_dup_dom_sf"/>
</dbReference>
<dbReference type="PANTHER" id="PTHR11692">
    <property type="entry name" value="BIFUNCTIONAL PURINE BIOSYNTHESIS PROTEIN PURH"/>
    <property type="match status" value="1"/>
</dbReference>
<dbReference type="NCBIfam" id="TIGR00355">
    <property type="entry name" value="purH"/>
    <property type="match status" value="1"/>
</dbReference>
<organism evidence="13 14">
    <name type="scientific">Streptococcus ferus</name>
    <dbReference type="NCBI Taxonomy" id="1345"/>
    <lineage>
        <taxon>Bacteria</taxon>
        <taxon>Bacillati</taxon>
        <taxon>Bacillota</taxon>
        <taxon>Bacilli</taxon>
        <taxon>Lactobacillales</taxon>
        <taxon>Streptococcaceae</taxon>
        <taxon>Streptococcus</taxon>
    </lineage>
</organism>
<comment type="similarity">
    <text evidence="3 10">Belongs to the PurH family.</text>
</comment>
<comment type="pathway">
    <text evidence="1 10">Purine metabolism; IMP biosynthesis via de novo pathway; IMP from 5-formamido-1-(5-phospho-D-ribosyl)imidazole-4-carboxamide: step 1/1.</text>
</comment>
<dbReference type="InterPro" id="IPR011607">
    <property type="entry name" value="MGS-like_dom"/>
</dbReference>
<evidence type="ECO:0000256" key="5">
    <source>
        <dbReference type="ARBA" id="ARBA00022755"/>
    </source>
</evidence>
<comment type="domain">
    <text evidence="10">The IMP cyclohydrolase activity resides in the N-terminal region.</text>
</comment>